<name>A0A562I331_MICOL</name>
<protein>
    <submittedName>
        <fullName evidence="2">Uncharacterized protein (DUF2267 family)</fullName>
    </submittedName>
</protein>
<feature type="compositionally biased region" description="Basic and acidic residues" evidence="1">
    <location>
        <begin position="35"/>
        <end position="49"/>
    </location>
</feature>
<comment type="caution">
    <text evidence="2">The sequence shown here is derived from an EMBL/GenBank/DDBJ whole genome shotgun (WGS) entry which is preliminary data.</text>
</comment>
<gene>
    <name evidence="2" type="ORF">JD77_00029</name>
</gene>
<dbReference type="AlphaFoldDB" id="A0A562I331"/>
<dbReference type="Gene3D" id="1.10.490.110">
    <property type="entry name" value="Uncharacterized conserved protein DUF2267"/>
    <property type="match status" value="1"/>
</dbReference>
<keyword evidence="3" id="KW-1185">Reference proteome</keyword>
<proteinExistence type="predicted"/>
<dbReference type="OrthoDB" id="952780at2"/>
<feature type="region of interest" description="Disordered" evidence="1">
    <location>
        <begin position="35"/>
        <end position="61"/>
    </location>
</feature>
<dbReference type="InterPro" id="IPR018727">
    <property type="entry name" value="DUF2267"/>
</dbReference>
<dbReference type="Pfam" id="PF10025">
    <property type="entry name" value="DUF2267"/>
    <property type="match status" value="1"/>
</dbReference>
<dbReference type="EMBL" id="VLKE01000001">
    <property type="protein sequence ID" value="TWH65094.1"/>
    <property type="molecule type" value="Genomic_DNA"/>
</dbReference>
<dbReference type="Proteomes" id="UP000319825">
    <property type="component" value="Unassembled WGS sequence"/>
</dbReference>
<dbReference type="RefSeq" id="WP_145772502.1">
    <property type="nucleotide sequence ID" value="NZ_BAAATQ010000177.1"/>
</dbReference>
<accession>A0A562I331</accession>
<reference evidence="2 3" key="1">
    <citation type="submission" date="2019-07" db="EMBL/GenBank/DDBJ databases">
        <title>R&amp;d 2014.</title>
        <authorList>
            <person name="Klenk H.-P."/>
        </authorList>
    </citation>
    <scope>NUCLEOTIDE SEQUENCE [LARGE SCALE GENOMIC DNA]</scope>
    <source>
        <strain evidence="2 3">DSM 43868</strain>
    </source>
</reference>
<sequence>MLFPRFVDAVSRRAGIPAAQAAAVTGAVLRTMAERVDGEPSGEDSRPLPERVGGYLVDPAEPAGPAGVADDDFLARVGSRAGVDAGTARAGTEAVFATLREAVTVQEFRRLVARVPRGGTGTVGRQPPAPYDV</sequence>
<organism evidence="2 3">
    <name type="scientific">Micromonospora olivasterospora</name>
    <dbReference type="NCBI Taxonomy" id="1880"/>
    <lineage>
        <taxon>Bacteria</taxon>
        <taxon>Bacillati</taxon>
        <taxon>Actinomycetota</taxon>
        <taxon>Actinomycetes</taxon>
        <taxon>Micromonosporales</taxon>
        <taxon>Micromonosporaceae</taxon>
        <taxon>Micromonospora</taxon>
    </lineage>
</organism>
<dbReference type="InterPro" id="IPR038282">
    <property type="entry name" value="DUF2267_sf"/>
</dbReference>
<evidence type="ECO:0000313" key="2">
    <source>
        <dbReference type="EMBL" id="TWH65094.1"/>
    </source>
</evidence>
<evidence type="ECO:0000313" key="3">
    <source>
        <dbReference type="Proteomes" id="UP000319825"/>
    </source>
</evidence>
<evidence type="ECO:0000256" key="1">
    <source>
        <dbReference type="SAM" id="MobiDB-lite"/>
    </source>
</evidence>